<dbReference type="InterPro" id="IPR011332">
    <property type="entry name" value="Ribosomal_zn-bd"/>
</dbReference>
<evidence type="ECO:0000256" key="1">
    <source>
        <dbReference type="ARBA" id="ARBA00008560"/>
    </source>
</evidence>
<feature type="compositionally biased region" description="Basic residues" evidence="4">
    <location>
        <begin position="1"/>
        <end position="18"/>
    </location>
</feature>
<name>A0A3B1DT08_9ZZZZ</name>
<organism evidence="5">
    <name type="scientific">hydrothermal vent metagenome</name>
    <dbReference type="NCBI Taxonomy" id="652676"/>
    <lineage>
        <taxon>unclassified sequences</taxon>
        <taxon>metagenomes</taxon>
        <taxon>ecological metagenomes</taxon>
    </lineage>
</organism>
<gene>
    <name evidence="5" type="ORF">MNBD_PLANCTO02-3441</name>
</gene>
<evidence type="ECO:0000313" key="5">
    <source>
        <dbReference type="EMBL" id="VAX38250.1"/>
    </source>
</evidence>
<keyword evidence="3" id="KW-0687">Ribonucleoprotein</keyword>
<dbReference type="PANTHER" id="PTHR35534">
    <property type="entry name" value="50S RIBOSOMAL PROTEIN L32"/>
    <property type="match status" value="1"/>
</dbReference>
<reference evidence="5" key="1">
    <citation type="submission" date="2018-06" db="EMBL/GenBank/DDBJ databases">
        <authorList>
            <person name="Zhirakovskaya E."/>
        </authorList>
    </citation>
    <scope>NUCLEOTIDE SEQUENCE</scope>
</reference>
<proteinExistence type="inferred from homology"/>
<dbReference type="PANTHER" id="PTHR35534:SF1">
    <property type="entry name" value="LARGE RIBOSOMAL SUBUNIT PROTEIN BL32"/>
    <property type="match status" value="1"/>
</dbReference>
<sequence length="59" mass="6619">MAVPKRRISKARGRKRRTGNALKPTQLANCPQCNTAIPTHVICINCGYYQGRTMITDED</sequence>
<dbReference type="GO" id="GO:0003735">
    <property type="term" value="F:structural constituent of ribosome"/>
    <property type="evidence" value="ECO:0007669"/>
    <property type="project" value="InterPro"/>
</dbReference>
<evidence type="ECO:0000256" key="3">
    <source>
        <dbReference type="ARBA" id="ARBA00023274"/>
    </source>
</evidence>
<keyword evidence="2 5" id="KW-0689">Ribosomal protein</keyword>
<dbReference type="AlphaFoldDB" id="A0A3B1DT08"/>
<dbReference type="GO" id="GO:0015934">
    <property type="term" value="C:large ribosomal subunit"/>
    <property type="evidence" value="ECO:0007669"/>
    <property type="project" value="InterPro"/>
</dbReference>
<dbReference type="HAMAP" id="MF_00340">
    <property type="entry name" value="Ribosomal_bL32"/>
    <property type="match status" value="1"/>
</dbReference>
<evidence type="ECO:0000256" key="4">
    <source>
        <dbReference type="SAM" id="MobiDB-lite"/>
    </source>
</evidence>
<dbReference type="SUPFAM" id="SSF57829">
    <property type="entry name" value="Zn-binding ribosomal proteins"/>
    <property type="match status" value="1"/>
</dbReference>
<dbReference type="EMBL" id="UOGL01000171">
    <property type="protein sequence ID" value="VAX38250.1"/>
    <property type="molecule type" value="Genomic_DNA"/>
</dbReference>
<dbReference type="Pfam" id="PF01783">
    <property type="entry name" value="Ribosomal_L32p"/>
    <property type="match status" value="1"/>
</dbReference>
<dbReference type="InterPro" id="IPR044957">
    <property type="entry name" value="Ribosomal_bL32_bact"/>
</dbReference>
<dbReference type="NCBIfam" id="TIGR01031">
    <property type="entry name" value="rpmF_bact"/>
    <property type="match status" value="1"/>
</dbReference>
<feature type="region of interest" description="Disordered" evidence="4">
    <location>
        <begin position="1"/>
        <end position="20"/>
    </location>
</feature>
<accession>A0A3B1DT08</accession>
<comment type="similarity">
    <text evidence="1">Belongs to the bacterial ribosomal protein bL32 family.</text>
</comment>
<dbReference type="InterPro" id="IPR002677">
    <property type="entry name" value="Ribosomal_bL32"/>
</dbReference>
<dbReference type="GO" id="GO:0006412">
    <property type="term" value="P:translation"/>
    <property type="evidence" value="ECO:0007669"/>
    <property type="project" value="InterPro"/>
</dbReference>
<evidence type="ECO:0000256" key="2">
    <source>
        <dbReference type="ARBA" id="ARBA00022980"/>
    </source>
</evidence>
<protein>
    <submittedName>
        <fullName evidence="5">LSU ribosomal protein L32p @ LSU ribosomal protein L32p, zinc-dependent</fullName>
    </submittedName>
</protein>